<accession>V6TN58</accession>
<organism evidence="1 2">
    <name type="scientific">Giardia intestinalis</name>
    <name type="common">Giardia lamblia</name>
    <dbReference type="NCBI Taxonomy" id="5741"/>
    <lineage>
        <taxon>Eukaryota</taxon>
        <taxon>Metamonada</taxon>
        <taxon>Diplomonadida</taxon>
        <taxon>Hexamitidae</taxon>
        <taxon>Giardiinae</taxon>
        <taxon>Giardia</taxon>
    </lineage>
</organism>
<reference evidence="1 2" key="2">
    <citation type="journal article" date="2013" name="Genome Biol. Evol.">
        <title>Genome sequencing of Giardia lamblia genotypes A2 and B isolates (DH and GS) and comparative analysis with the genomes of genotypes A1 and E (WB and Pig).</title>
        <authorList>
            <person name="Adam R.D."/>
            <person name="Dahlstrom E.W."/>
            <person name="Martens C.A."/>
            <person name="Bruno D.P."/>
            <person name="Barbian K.D."/>
            <person name="Ricklefs S.M."/>
            <person name="Hernandez M.M."/>
            <person name="Narla N.P."/>
            <person name="Patel R.B."/>
            <person name="Porcella S.F."/>
            <person name="Nash T.E."/>
        </authorList>
    </citation>
    <scope>NUCLEOTIDE SEQUENCE [LARGE SCALE GENOMIC DNA]</scope>
    <source>
        <strain evidence="1 2">DH</strain>
    </source>
</reference>
<dbReference type="AlphaFoldDB" id="V6TN58"/>
<dbReference type="EMBL" id="AHGT01000001">
    <property type="protein sequence ID" value="ESU39772.1"/>
    <property type="molecule type" value="Genomic_DNA"/>
</dbReference>
<comment type="caution">
    <text evidence="1">The sequence shown here is derived from an EMBL/GenBank/DDBJ whole genome shotgun (WGS) entry which is preliminary data.</text>
</comment>
<dbReference type="VEuPathDB" id="GiardiaDB:DHA2_151331"/>
<dbReference type="VEuPathDB" id="GiardiaDB:GL50581_2102"/>
<dbReference type="Proteomes" id="UP000018320">
    <property type="component" value="Unassembled WGS sequence"/>
</dbReference>
<protein>
    <submittedName>
        <fullName evidence="1">Uncharacterized protein</fullName>
    </submittedName>
</protein>
<gene>
    <name evidence="1" type="ORF">DHA2_151331</name>
</gene>
<evidence type="ECO:0000313" key="2">
    <source>
        <dbReference type="Proteomes" id="UP000018320"/>
    </source>
</evidence>
<proteinExistence type="predicted"/>
<evidence type="ECO:0000313" key="1">
    <source>
        <dbReference type="EMBL" id="ESU39772.1"/>
    </source>
</evidence>
<dbReference type="VEuPathDB" id="GiardiaDB:QR46_1098"/>
<sequence length="92" mass="10609">MNCVGQTLAPYFWGHVPRAYQHANLFACIQRQCGSPHSAYDAELSRAKHDITPSSVYCYRIIREPHVKRSLPRYFLYCIESPFCLRSGSLPM</sequence>
<reference evidence="2" key="1">
    <citation type="submission" date="2012-02" db="EMBL/GenBank/DDBJ databases">
        <title>Genome sequencing of Giardia lamblia Genotypes A2 and B isolates (DH and GS) and comparative analysis with the genomes of Genotypes A1 and E (WB and Pig).</title>
        <authorList>
            <person name="Adam R."/>
            <person name="Dahlstrom E."/>
            <person name="Martens C."/>
            <person name="Bruno D."/>
            <person name="Barbian K."/>
            <person name="Porcella S.F."/>
            <person name="Nash T."/>
        </authorList>
    </citation>
    <scope>NUCLEOTIDE SEQUENCE</scope>
    <source>
        <strain evidence="2">DH</strain>
    </source>
</reference>
<name>V6TN58_GIAIN</name>